<dbReference type="GO" id="GO:0000492">
    <property type="term" value="P:box C/D snoRNP assembly"/>
    <property type="evidence" value="ECO:0007669"/>
    <property type="project" value="InterPro"/>
</dbReference>
<evidence type="ECO:0000313" key="2">
    <source>
        <dbReference type="EnsemblPlants" id="Kaladp0001s0253.1.v1.1"/>
    </source>
</evidence>
<dbReference type="AlphaFoldDB" id="A0A7N0R8W1"/>
<dbReference type="GO" id="GO:0062064">
    <property type="term" value="F:box C/D methylation guide snoRNP complex binding"/>
    <property type="evidence" value="ECO:0007669"/>
    <property type="project" value="TreeGrafter"/>
</dbReference>
<dbReference type="PANTHER" id="PTHR28674:SF1">
    <property type="entry name" value="NOP PROTEIN CHAPERONE 1"/>
    <property type="match status" value="1"/>
</dbReference>
<sequence>MERTRKDLLLLEHGKSPASTLEAKLLVCAGKRGSQLLDQQGRLETAAVPRSEVLGKVKDFLGVISEANKRLQEEAKGKASGDLDIEVLTGGESQYIEMDLMLGVTDLHTPEAVAAAESAISSYQPVIPMADGSDEDGSSERDAESEDSSEREPKIAKSKANTSREQSESKTRKSKKRPRILELP</sequence>
<dbReference type="OMA" id="SGMPVAC"/>
<dbReference type="Proteomes" id="UP000594263">
    <property type="component" value="Unplaced"/>
</dbReference>
<dbReference type="EnsemblPlants" id="Kaladp0001s0253.1.v1.1">
    <property type="protein sequence ID" value="Kaladp0001s0253.1.v1.1"/>
    <property type="gene ID" value="Kaladp0001s0253.v1.1"/>
</dbReference>
<feature type="region of interest" description="Disordered" evidence="1">
    <location>
        <begin position="124"/>
        <end position="184"/>
    </location>
</feature>
<name>A0A7N0R8W1_KALFE</name>
<feature type="compositionally biased region" description="Basic and acidic residues" evidence="1">
    <location>
        <begin position="138"/>
        <end position="155"/>
    </location>
</feature>
<dbReference type="InterPro" id="IPR027921">
    <property type="entry name" value="NOPCHAP1"/>
</dbReference>
<dbReference type="Pfam" id="PF15370">
    <property type="entry name" value="NOPCHAP1"/>
    <property type="match status" value="1"/>
</dbReference>
<dbReference type="PANTHER" id="PTHR28674">
    <property type="entry name" value="SIMILAR TO DNA SEGMENT, CHR 10, WAYNE STATE UNIVERSITY 102,-EXPRESSED"/>
    <property type="match status" value="1"/>
</dbReference>
<evidence type="ECO:0000313" key="3">
    <source>
        <dbReference type="Proteomes" id="UP000594263"/>
    </source>
</evidence>
<keyword evidence="3" id="KW-1185">Reference proteome</keyword>
<reference evidence="2" key="1">
    <citation type="submission" date="2021-01" db="UniProtKB">
        <authorList>
            <consortium name="EnsemblPlants"/>
        </authorList>
    </citation>
    <scope>IDENTIFICATION</scope>
</reference>
<protein>
    <submittedName>
        <fullName evidence="2">Uncharacterized protein</fullName>
    </submittedName>
</protein>
<dbReference type="Gramene" id="Kaladp0001s0253.1.v1.1">
    <property type="protein sequence ID" value="Kaladp0001s0253.1.v1.1"/>
    <property type="gene ID" value="Kaladp0001s0253.v1.1"/>
</dbReference>
<proteinExistence type="predicted"/>
<evidence type="ECO:0000256" key="1">
    <source>
        <dbReference type="SAM" id="MobiDB-lite"/>
    </source>
</evidence>
<accession>A0A7N0R8W1</accession>
<organism evidence="2 3">
    <name type="scientific">Kalanchoe fedtschenkoi</name>
    <name type="common">Lavender scallops</name>
    <name type="synonym">South American air plant</name>
    <dbReference type="NCBI Taxonomy" id="63787"/>
    <lineage>
        <taxon>Eukaryota</taxon>
        <taxon>Viridiplantae</taxon>
        <taxon>Streptophyta</taxon>
        <taxon>Embryophyta</taxon>
        <taxon>Tracheophyta</taxon>
        <taxon>Spermatophyta</taxon>
        <taxon>Magnoliopsida</taxon>
        <taxon>eudicotyledons</taxon>
        <taxon>Gunneridae</taxon>
        <taxon>Pentapetalae</taxon>
        <taxon>Saxifragales</taxon>
        <taxon>Crassulaceae</taxon>
        <taxon>Kalanchoe</taxon>
    </lineage>
</organism>